<keyword evidence="2" id="KW-1185">Reference proteome</keyword>
<dbReference type="Proteomes" id="UP000036987">
    <property type="component" value="Unassembled WGS sequence"/>
</dbReference>
<sequence>MDGLLKKLSHLKMFLMVHIKYKIEDIAIRTNACNIQVSMGIQWLKYTKQQKRIFQCDDDLIIV</sequence>
<reference evidence="2" key="1">
    <citation type="journal article" date="2016" name="Nature">
        <title>The genome of the seagrass Zostera marina reveals angiosperm adaptation to the sea.</title>
        <authorList>
            <person name="Olsen J.L."/>
            <person name="Rouze P."/>
            <person name="Verhelst B."/>
            <person name="Lin Y.-C."/>
            <person name="Bayer T."/>
            <person name="Collen J."/>
            <person name="Dattolo E."/>
            <person name="De Paoli E."/>
            <person name="Dittami S."/>
            <person name="Maumus F."/>
            <person name="Michel G."/>
            <person name="Kersting A."/>
            <person name="Lauritano C."/>
            <person name="Lohaus R."/>
            <person name="Toepel M."/>
            <person name="Tonon T."/>
            <person name="Vanneste K."/>
            <person name="Amirebrahimi M."/>
            <person name="Brakel J."/>
            <person name="Bostroem C."/>
            <person name="Chovatia M."/>
            <person name="Grimwood J."/>
            <person name="Jenkins J.W."/>
            <person name="Jueterbock A."/>
            <person name="Mraz A."/>
            <person name="Stam W.T."/>
            <person name="Tice H."/>
            <person name="Bornberg-Bauer E."/>
            <person name="Green P.J."/>
            <person name="Pearson G.A."/>
            <person name="Procaccini G."/>
            <person name="Duarte C.M."/>
            <person name="Schmutz J."/>
            <person name="Reusch T.B.H."/>
            <person name="Van de Peer Y."/>
        </authorList>
    </citation>
    <scope>NUCLEOTIDE SEQUENCE [LARGE SCALE GENOMIC DNA]</scope>
    <source>
        <strain evidence="2">cv. Finnish</strain>
    </source>
</reference>
<dbReference type="AlphaFoldDB" id="A0A0K9NLE4"/>
<gene>
    <name evidence="1" type="ORF">ZOSMA_86G00700</name>
</gene>
<name>A0A0K9NLE4_ZOSMR</name>
<dbReference type="EMBL" id="LFYR01002072">
    <property type="protein sequence ID" value="KMZ57433.1"/>
    <property type="molecule type" value="Genomic_DNA"/>
</dbReference>
<comment type="caution">
    <text evidence="1">The sequence shown here is derived from an EMBL/GenBank/DDBJ whole genome shotgun (WGS) entry which is preliminary data.</text>
</comment>
<organism evidence="1 2">
    <name type="scientific">Zostera marina</name>
    <name type="common">Eelgrass</name>
    <dbReference type="NCBI Taxonomy" id="29655"/>
    <lineage>
        <taxon>Eukaryota</taxon>
        <taxon>Viridiplantae</taxon>
        <taxon>Streptophyta</taxon>
        <taxon>Embryophyta</taxon>
        <taxon>Tracheophyta</taxon>
        <taxon>Spermatophyta</taxon>
        <taxon>Magnoliopsida</taxon>
        <taxon>Liliopsida</taxon>
        <taxon>Zosteraceae</taxon>
        <taxon>Zostera</taxon>
    </lineage>
</organism>
<evidence type="ECO:0000313" key="1">
    <source>
        <dbReference type="EMBL" id="KMZ57433.1"/>
    </source>
</evidence>
<evidence type="ECO:0000313" key="2">
    <source>
        <dbReference type="Proteomes" id="UP000036987"/>
    </source>
</evidence>
<protein>
    <submittedName>
        <fullName evidence="1">Uncharacterized protein</fullName>
    </submittedName>
</protein>
<proteinExistence type="predicted"/>
<accession>A0A0K9NLE4</accession>